<dbReference type="EMBL" id="UGNP01000001">
    <property type="protein sequence ID" value="STX09940.1"/>
    <property type="molecule type" value="Genomic_DNA"/>
</dbReference>
<evidence type="ECO:0000313" key="4">
    <source>
        <dbReference type="EMBL" id="STX09940.1"/>
    </source>
</evidence>
<evidence type="ECO:0000313" key="6">
    <source>
        <dbReference type="Proteomes" id="UP000254330"/>
    </source>
</evidence>
<evidence type="ECO:0000256" key="2">
    <source>
        <dbReference type="SAM" id="Phobius"/>
    </source>
</evidence>
<dbReference type="EMBL" id="SNZG01000029">
    <property type="protein sequence ID" value="TDR35731.1"/>
    <property type="molecule type" value="Genomic_DNA"/>
</dbReference>
<evidence type="ECO:0000313" key="5">
    <source>
        <dbReference type="EMBL" id="TDR35731.1"/>
    </source>
</evidence>
<keyword evidence="7" id="KW-1185">Reference proteome</keyword>
<dbReference type="Gene3D" id="1.50.10.20">
    <property type="match status" value="1"/>
</dbReference>
<feature type="coiled-coil region" evidence="1">
    <location>
        <begin position="354"/>
        <end position="381"/>
    </location>
</feature>
<dbReference type="OrthoDB" id="411361at2"/>
<protein>
    <submittedName>
        <fullName evidence="4">Prenyltransferase, beta subunit</fullName>
    </submittedName>
    <submittedName>
        <fullName evidence="5">Squalene-hopene cyclase-like protein</fullName>
    </submittedName>
</protein>
<proteinExistence type="predicted"/>
<gene>
    <name evidence="5" type="ORF">DFR61_1293</name>
    <name evidence="4" type="ORF">NCTC10597_01647</name>
</gene>
<reference evidence="5 7" key="2">
    <citation type="submission" date="2019-03" db="EMBL/GenBank/DDBJ databases">
        <title>Genomic Encyclopedia of Type Strains, Phase IV (KMG-IV): sequencing the most valuable type-strain genomes for metagenomic binning, comparative biology and taxonomic classification.</title>
        <authorList>
            <person name="Goeker M."/>
        </authorList>
    </citation>
    <scope>NUCLEOTIDE SEQUENCE [LARGE SCALE GENOMIC DNA]</scope>
    <source>
        <strain evidence="5 7">DSM 20580</strain>
    </source>
</reference>
<organism evidence="4 6">
    <name type="scientific">Kurthia zopfii</name>
    <dbReference type="NCBI Taxonomy" id="1650"/>
    <lineage>
        <taxon>Bacteria</taxon>
        <taxon>Bacillati</taxon>
        <taxon>Bacillota</taxon>
        <taxon>Bacilli</taxon>
        <taxon>Bacillales</taxon>
        <taxon>Caryophanaceae</taxon>
        <taxon>Kurthia</taxon>
    </lineage>
</organism>
<sequence length="594" mass="68335">MIKLKNIFASAVLISTLAIHQQVEAKAKIEPIEFVNDIVEWKKEKMHLKTSDQLLNYEFLKNAGSTAVDWYVVGLGRVGYPDLYENYRAVLENVISQKYTFPEKLSESKSTEWHRMTLAYLAAGGDATSVGNQKINLIEDGTYNRGKTMAIDAQGINGLIWGLITLDALKYEVPNDAFEDRNELIDRLLSKQLKDGGFSFEMDESDVDMTAMALQALAPYKNDEKKYNGKTVHEAITSALEFLKKEQTNSGAFKMAGEENLESTAQVVVALTSLGLDPQKEFVKKGNSLIDGMLQFQMKDGGFVHSKKYNQDNPTALPDESNTMASEQALYAFVSIERENREMRSLYDYRQEQDIKTQQQIEKVEQEIENINSEKSALQTYELYKKIPVLEHQYVEHYQQLKTSLQKYQIKLDAIDVVDANYANGQKKMKPVKILNQQSNKSTTLSKQELKRIHQLPKEITTEQYVEVTTLLNRLTADQKEEKQLLEQRKREIELLQHEIQQLNEEILNDLYPFSKLSLEDEEKVNRIYSKYEKLPKVDQKQILSAEDLKKSKTQMTTLKRQNLLKYGVGIGIIALIFAFIMIRKRKKEKELDE</sequence>
<comment type="caution">
    <text evidence="4">The sequence shown here is derived from an EMBL/GenBank/DDBJ whole genome shotgun (WGS) entry which is preliminary data.</text>
</comment>
<keyword evidence="2" id="KW-0812">Transmembrane</keyword>
<dbReference type="GO" id="GO:0016740">
    <property type="term" value="F:transferase activity"/>
    <property type="evidence" value="ECO:0007669"/>
    <property type="project" value="UniProtKB-KW"/>
</dbReference>
<dbReference type="Proteomes" id="UP000254330">
    <property type="component" value="Unassembled WGS sequence"/>
</dbReference>
<dbReference type="CDD" id="cd00688">
    <property type="entry name" value="ISOPREN_C2_like"/>
    <property type="match status" value="1"/>
</dbReference>
<feature type="transmembrane region" description="Helical" evidence="2">
    <location>
        <begin position="564"/>
        <end position="583"/>
    </location>
</feature>
<evidence type="ECO:0000313" key="7">
    <source>
        <dbReference type="Proteomes" id="UP000294641"/>
    </source>
</evidence>
<dbReference type="Pfam" id="PF13243">
    <property type="entry name" value="SQHop_cyclase_C"/>
    <property type="match status" value="1"/>
</dbReference>
<evidence type="ECO:0000259" key="3">
    <source>
        <dbReference type="Pfam" id="PF13243"/>
    </source>
</evidence>
<keyword evidence="1" id="KW-0175">Coiled coil</keyword>
<feature type="domain" description="Squalene cyclase C-terminal" evidence="3">
    <location>
        <begin position="202"/>
        <end position="340"/>
    </location>
</feature>
<dbReference type="InterPro" id="IPR032696">
    <property type="entry name" value="SQ_cyclase_C"/>
</dbReference>
<dbReference type="AlphaFoldDB" id="A0A8B4QB47"/>
<feature type="coiled-coil region" evidence="1">
    <location>
        <begin position="472"/>
        <end position="506"/>
    </location>
</feature>
<name>A0A8B4QB47_9BACL</name>
<accession>A0A8B4QB47</accession>
<keyword evidence="2" id="KW-0472">Membrane</keyword>
<keyword evidence="4" id="KW-0808">Transferase</keyword>
<dbReference type="SUPFAM" id="SSF48239">
    <property type="entry name" value="Terpenoid cyclases/Protein prenyltransferases"/>
    <property type="match status" value="1"/>
</dbReference>
<evidence type="ECO:0000256" key="1">
    <source>
        <dbReference type="SAM" id="Coils"/>
    </source>
</evidence>
<dbReference type="Proteomes" id="UP000294641">
    <property type="component" value="Unassembled WGS sequence"/>
</dbReference>
<reference evidence="4 6" key="1">
    <citation type="submission" date="2018-06" db="EMBL/GenBank/DDBJ databases">
        <authorList>
            <consortium name="Pathogen Informatics"/>
            <person name="Doyle S."/>
        </authorList>
    </citation>
    <scope>NUCLEOTIDE SEQUENCE [LARGE SCALE GENOMIC DNA]</scope>
    <source>
        <strain evidence="4 6">NCTC10597</strain>
    </source>
</reference>
<dbReference type="InterPro" id="IPR008930">
    <property type="entry name" value="Terpenoid_cyclase/PrenylTrfase"/>
</dbReference>
<keyword evidence="2" id="KW-1133">Transmembrane helix</keyword>
<dbReference type="RefSeq" id="WP_109350306.1">
    <property type="nucleotide sequence ID" value="NZ_BJUE01000025.1"/>
</dbReference>